<reference evidence="2 3" key="1">
    <citation type="submission" date="2024-01" db="EMBL/GenBank/DDBJ databases">
        <title>Genome assemblies of Stephania.</title>
        <authorList>
            <person name="Yang L."/>
        </authorList>
    </citation>
    <scope>NUCLEOTIDE SEQUENCE [LARGE SCALE GENOMIC DNA]</scope>
    <source>
        <strain evidence="2">QJT</strain>
        <tissue evidence="2">Leaf</tissue>
    </source>
</reference>
<dbReference type="AlphaFoldDB" id="A0AAP0KMN4"/>
<proteinExistence type="predicted"/>
<feature type="region of interest" description="Disordered" evidence="1">
    <location>
        <begin position="1"/>
        <end position="25"/>
    </location>
</feature>
<gene>
    <name evidence="2" type="ORF">Sjap_001652</name>
</gene>
<sequence length="146" mass="16656">MWRSGPTRDRRGRDRNVDREIDEGFERFPENAESRRTECKKFDDALAVSLRNVRDECECRSETIDESLLAAIGKHTLATFVVRVHLEMQAQLDGGLESHVPSRAKSTALRKFLDLPEVTRGDDGAKKIRDLIFHAQQSPMGIYQGQ</sequence>
<keyword evidence="3" id="KW-1185">Reference proteome</keyword>
<name>A0AAP0KMN4_9MAGN</name>
<evidence type="ECO:0000256" key="1">
    <source>
        <dbReference type="SAM" id="MobiDB-lite"/>
    </source>
</evidence>
<dbReference type="EMBL" id="JBBNAE010000001">
    <property type="protein sequence ID" value="KAK9154172.1"/>
    <property type="molecule type" value="Genomic_DNA"/>
</dbReference>
<comment type="caution">
    <text evidence="2">The sequence shown here is derived from an EMBL/GenBank/DDBJ whole genome shotgun (WGS) entry which is preliminary data.</text>
</comment>
<protein>
    <submittedName>
        <fullName evidence="2">Uncharacterized protein</fullName>
    </submittedName>
</protein>
<accession>A0AAP0KMN4</accession>
<organism evidence="2 3">
    <name type="scientific">Stephania japonica</name>
    <dbReference type="NCBI Taxonomy" id="461633"/>
    <lineage>
        <taxon>Eukaryota</taxon>
        <taxon>Viridiplantae</taxon>
        <taxon>Streptophyta</taxon>
        <taxon>Embryophyta</taxon>
        <taxon>Tracheophyta</taxon>
        <taxon>Spermatophyta</taxon>
        <taxon>Magnoliopsida</taxon>
        <taxon>Ranunculales</taxon>
        <taxon>Menispermaceae</taxon>
        <taxon>Menispermoideae</taxon>
        <taxon>Cissampelideae</taxon>
        <taxon>Stephania</taxon>
    </lineage>
</organism>
<evidence type="ECO:0000313" key="3">
    <source>
        <dbReference type="Proteomes" id="UP001417504"/>
    </source>
</evidence>
<dbReference type="Proteomes" id="UP001417504">
    <property type="component" value="Unassembled WGS sequence"/>
</dbReference>
<evidence type="ECO:0000313" key="2">
    <source>
        <dbReference type="EMBL" id="KAK9154172.1"/>
    </source>
</evidence>